<dbReference type="RefSeq" id="WP_150783279.1">
    <property type="nucleotide sequence ID" value="NZ_CABVII010000003.1"/>
</dbReference>
<protein>
    <submittedName>
        <fullName evidence="1">Uncharacterized protein</fullName>
    </submittedName>
</protein>
<evidence type="ECO:0000313" key="2">
    <source>
        <dbReference type="Proteomes" id="UP000385207"/>
    </source>
</evidence>
<sequence>MESRKQPTQRNYICCQCSTEYPAKKFTEKSQRYCTSVCRKKAHRARQPSKKVENRFAKLAKNTFWRWVIRECREAGTVQVLTGHTSATLLVLHSLSGAMYKCYGWSSDQKTNLFNICHIQPRKGGNGYLGLLHPANLFIGCSQMNRGQSNKPVPTDAGLRIATSTLKRKWAVEQGDTNAAIAEKIRAFLNKALDDYLDQASSIDLDKRHTLARRIYNRQQKGTAIRNLDRQWTLSELESRDIEVEVLEHMDAHQRGKTTPNKFQPEVYARAILCIYADELERVANTATGRHQGHCQVMLRLVRVLGMYLAQTEDFIQRQHGSFLKPVNATWTPLQYFCPRNPWKPSARMVDSDRQGLVKLITEAAFNALQGLNIPVEMLDAKLVKRMHLQTLVPVVEIPEQWSWEACGSNWEGYTANLYRSFESTWQALMDVGICTADEIAAARTGVLESLHTAIGHGRQQYKNQPCFKRWYRNKYYSDWGFKGYPAYLEFPPVAAEQSPLAA</sequence>
<dbReference type="AlphaFoldDB" id="A0A5E7HB99"/>
<name>A0A5E7HB99_PSEFL</name>
<dbReference type="OrthoDB" id="6806125at2"/>
<evidence type="ECO:0000313" key="1">
    <source>
        <dbReference type="EMBL" id="VVO61208.1"/>
    </source>
</evidence>
<reference evidence="1 2" key="1">
    <citation type="submission" date="2019-09" db="EMBL/GenBank/DDBJ databases">
        <authorList>
            <person name="Chandra G."/>
            <person name="Truman W A."/>
        </authorList>
    </citation>
    <scope>NUCLEOTIDE SEQUENCE [LARGE SCALE GENOMIC DNA]</scope>
    <source>
        <strain evidence="1">PS862</strain>
    </source>
</reference>
<dbReference type="EMBL" id="CABVII010000003">
    <property type="protein sequence ID" value="VVO61208.1"/>
    <property type="molecule type" value="Genomic_DNA"/>
</dbReference>
<dbReference type="Proteomes" id="UP000385207">
    <property type="component" value="Unassembled WGS sequence"/>
</dbReference>
<organism evidence="1 2">
    <name type="scientific">Pseudomonas fluorescens</name>
    <dbReference type="NCBI Taxonomy" id="294"/>
    <lineage>
        <taxon>Bacteria</taxon>
        <taxon>Pseudomonadati</taxon>
        <taxon>Pseudomonadota</taxon>
        <taxon>Gammaproteobacteria</taxon>
        <taxon>Pseudomonadales</taxon>
        <taxon>Pseudomonadaceae</taxon>
        <taxon>Pseudomonas</taxon>
    </lineage>
</organism>
<gene>
    <name evidence="1" type="ORF">PS862_00827</name>
</gene>
<accession>A0A5E7HB99</accession>
<proteinExistence type="predicted"/>